<reference evidence="3 4" key="1">
    <citation type="submission" date="2014-11" db="EMBL/GenBank/DDBJ databases">
        <authorList>
            <person name="Zhu J."/>
            <person name="Qi W."/>
            <person name="Song R."/>
        </authorList>
    </citation>
    <scope>NUCLEOTIDE SEQUENCE [LARGE SCALE GENOMIC DNA]</scope>
</reference>
<feature type="domain" description="Transcriptional coactivator p15 (PC4) C-terminal" evidence="2">
    <location>
        <begin position="70"/>
        <end position="113"/>
    </location>
</feature>
<dbReference type="AlphaFoldDB" id="A0A0G4EA60"/>
<dbReference type="VEuPathDB" id="CryptoDB:Vbra_20081"/>
<dbReference type="SUPFAM" id="SSF54447">
    <property type="entry name" value="ssDNA-binding transcriptional regulator domain"/>
    <property type="match status" value="1"/>
</dbReference>
<dbReference type="Gene3D" id="2.30.31.10">
    <property type="entry name" value="Transcriptional Coactivator Pc4, Chain A"/>
    <property type="match status" value="1"/>
</dbReference>
<evidence type="ECO:0000313" key="3">
    <source>
        <dbReference type="EMBL" id="CEL92126.1"/>
    </source>
</evidence>
<feature type="compositionally biased region" description="Acidic residues" evidence="1">
    <location>
        <begin position="16"/>
        <end position="33"/>
    </location>
</feature>
<evidence type="ECO:0000256" key="1">
    <source>
        <dbReference type="SAM" id="MobiDB-lite"/>
    </source>
</evidence>
<organism evidence="3 4">
    <name type="scientific">Vitrella brassicaformis (strain CCMP3155)</name>
    <dbReference type="NCBI Taxonomy" id="1169540"/>
    <lineage>
        <taxon>Eukaryota</taxon>
        <taxon>Sar</taxon>
        <taxon>Alveolata</taxon>
        <taxon>Colpodellida</taxon>
        <taxon>Vitrellaceae</taxon>
        <taxon>Vitrella</taxon>
    </lineage>
</organism>
<dbReference type="Pfam" id="PF02229">
    <property type="entry name" value="PC4"/>
    <property type="match status" value="1"/>
</dbReference>
<keyword evidence="4" id="KW-1185">Reference proteome</keyword>
<dbReference type="EMBL" id="CDMY01000047">
    <property type="protein sequence ID" value="CEL92126.1"/>
    <property type="molecule type" value="Genomic_DNA"/>
</dbReference>
<protein>
    <recommendedName>
        <fullName evidence="2">Transcriptional coactivator p15 (PC4) C-terminal domain-containing protein</fullName>
    </recommendedName>
</protein>
<dbReference type="InterPro" id="IPR003173">
    <property type="entry name" value="PC4_C"/>
</dbReference>
<dbReference type="GO" id="GO:0003677">
    <property type="term" value="F:DNA binding"/>
    <property type="evidence" value="ECO:0007669"/>
    <property type="project" value="InterPro"/>
</dbReference>
<proteinExistence type="predicted"/>
<name>A0A0G4EA60_VITBC</name>
<dbReference type="InterPro" id="IPR009044">
    <property type="entry name" value="ssDNA-bd_transcriptional_reg"/>
</dbReference>
<dbReference type="GO" id="GO:0006355">
    <property type="term" value="P:regulation of DNA-templated transcription"/>
    <property type="evidence" value="ECO:0007669"/>
    <property type="project" value="InterPro"/>
</dbReference>
<accession>A0A0G4EA60</accession>
<dbReference type="OrthoDB" id="309458at2759"/>
<dbReference type="Proteomes" id="UP000041254">
    <property type="component" value="Unassembled WGS sequence"/>
</dbReference>
<gene>
    <name evidence="3" type="ORF">Vbra_20081</name>
</gene>
<evidence type="ECO:0000259" key="2">
    <source>
        <dbReference type="Pfam" id="PF02229"/>
    </source>
</evidence>
<feature type="compositionally biased region" description="Basic residues" evidence="1">
    <location>
        <begin position="1"/>
        <end position="12"/>
    </location>
</feature>
<evidence type="ECO:0000313" key="4">
    <source>
        <dbReference type="Proteomes" id="UP000041254"/>
    </source>
</evidence>
<feature type="region of interest" description="Disordered" evidence="1">
    <location>
        <begin position="1"/>
        <end position="54"/>
    </location>
</feature>
<sequence>MAPKKAQRKKGRARDEDEDEEQDEHGEEQEDTDEPPKKKTKQSGGAGGHLEGKEWKWVVSTRKPKAPLYLTVHKYKEKTYVSIREYYVDDANNHKPGKKGITLDVDDFKKIQEWGKLDEAIDGVSGAE</sequence>
<dbReference type="InParanoid" id="A0A0G4EA60"/>